<accession>A0A644WBE2</accession>
<dbReference type="InterPro" id="IPR041682">
    <property type="entry name" value="AAA_14"/>
</dbReference>
<dbReference type="EMBL" id="VSSQ01000754">
    <property type="protein sequence ID" value="MPM00801.1"/>
    <property type="molecule type" value="Genomic_DNA"/>
</dbReference>
<dbReference type="SUPFAM" id="SSF52540">
    <property type="entry name" value="P-loop containing nucleoside triphosphate hydrolases"/>
    <property type="match status" value="1"/>
</dbReference>
<organism evidence="3">
    <name type="scientific">bioreactor metagenome</name>
    <dbReference type="NCBI Taxonomy" id="1076179"/>
    <lineage>
        <taxon>unclassified sequences</taxon>
        <taxon>metagenomes</taxon>
        <taxon>ecological metagenomes</taxon>
    </lineage>
</organism>
<dbReference type="SUPFAM" id="SSF52980">
    <property type="entry name" value="Restriction endonuclease-like"/>
    <property type="match status" value="1"/>
</dbReference>
<evidence type="ECO:0000259" key="1">
    <source>
        <dbReference type="Pfam" id="PF13173"/>
    </source>
</evidence>
<reference evidence="3" key="1">
    <citation type="submission" date="2019-08" db="EMBL/GenBank/DDBJ databases">
        <authorList>
            <person name="Kucharzyk K."/>
            <person name="Murdoch R.W."/>
            <person name="Higgins S."/>
            <person name="Loffler F."/>
        </authorList>
    </citation>
    <scope>NUCLEOTIDE SEQUENCE</scope>
</reference>
<feature type="domain" description="AAA" evidence="1">
    <location>
        <begin position="51"/>
        <end position="187"/>
    </location>
</feature>
<dbReference type="InterPro" id="IPR025420">
    <property type="entry name" value="DUF4143"/>
</dbReference>
<dbReference type="InterPro" id="IPR011335">
    <property type="entry name" value="Restrct_endonuc-II-like"/>
</dbReference>
<gene>
    <name evidence="3" type="ORF">SDC9_47032</name>
</gene>
<dbReference type="Pfam" id="PF13173">
    <property type="entry name" value="AAA_14"/>
    <property type="match status" value="1"/>
</dbReference>
<dbReference type="InterPro" id="IPR027417">
    <property type="entry name" value="P-loop_NTPase"/>
</dbReference>
<sequence>MKKMYFCTKYSSMNEKIAILEKYNLWNSKSFDFGFKRNEYTDKIIEYTGNRLVKVLVGQRRTGKSYILRQIAKELIDRGVKAENTLLINREFSDFDFLSSYNDLNSIVLEYRKEMGVEGKIYIFIDEIQMIDEWEKAVNSFSQDYSQKYEVFITGSNSKMLSGELATLLSGRYVSFEIFPFSYKEFLGITNGVVGRESYMQYLNGGGLPELFMLGSEEIKRNYVSAVKDTVLLRDIIQRYSIREPKILEDIFIFLVDNASNLISVSKINNFFKSQGRSVSYDLIYNYIGYIEDTFIIHKCDRYDIKGRDIISGNSKYYVNDLAYKNYLYSGFGYGAGYMFENLVYLELKRIGFDVWVGVMRNKEVDFVAKKDDRLIYLQCAYMLIDKTTIDREYAPLKSINDNYEKVVMSLDDFSLPINDGIKHIRGWELREFING</sequence>
<comment type="caution">
    <text evidence="3">The sequence shown here is derived from an EMBL/GenBank/DDBJ whole genome shotgun (WGS) entry which is preliminary data.</text>
</comment>
<evidence type="ECO:0000313" key="3">
    <source>
        <dbReference type="EMBL" id="MPM00801.1"/>
    </source>
</evidence>
<dbReference type="Pfam" id="PF13635">
    <property type="entry name" value="DUF4143"/>
    <property type="match status" value="1"/>
</dbReference>
<dbReference type="Gene3D" id="3.40.50.300">
    <property type="entry name" value="P-loop containing nucleotide triphosphate hydrolases"/>
    <property type="match status" value="1"/>
</dbReference>
<proteinExistence type="predicted"/>
<dbReference type="PANTHER" id="PTHR33295:SF20">
    <property type="entry name" value="ATPASE"/>
    <property type="match status" value="1"/>
</dbReference>
<name>A0A644WBE2_9ZZZZ</name>
<feature type="domain" description="DUF4143" evidence="2">
    <location>
        <begin position="234"/>
        <end position="381"/>
    </location>
</feature>
<evidence type="ECO:0000259" key="2">
    <source>
        <dbReference type="Pfam" id="PF13635"/>
    </source>
</evidence>
<protein>
    <submittedName>
        <fullName evidence="3">Uncharacterized protein</fullName>
    </submittedName>
</protein>
<dbReference type="PANTHER" id="PTHR33295">
    <property type="entry name" value="ATPASE"/>
    <property type="match status" value="1"/>
</dbReference>
<dbReference type="AlphaFoldDB" id="A0A644WBE2"/>